<dbReference type="PANTHER" id="PTHR36046">
    <property type="entry name" value="PROTEIN, PUTATIVE-RELATED"/>
    <property type="match status" value="1"/>
</dbReference>
<protein>
    <recommendedName>
        <fullName evidence="2">DUF6737 domain-containing protein</fullName>
    </recommendedName>
</protein>
<evidence type="ECO:0000313" key="4">
    <source>
        <dbReference type="Proteomes" id="UP001157006"/>
    </source>
</evidence>
<dbReference type="GO" id="GO:0009507">
    <property type="term" value="C:chloroplast"/>
    <property type="evidence" value="ECO:0007669"/>
    <property type="project" value="TreeGrafter"/>
</dbReference>
<dbReference type="InterPro" id="IPR036393">
    <property type="entry name" value="AceGlu_kinase-like_sf"/>
</dbReference>
<organism evidence="3 4">
    <name type="scientific">Vicia faba</name>
    <name type="common">Broad bean</name>
    <name type="synonym">Faba vulgaris</name>
    <dbReference type="NCBI Taxonomy" id="3906"/>
    <lineage>
        <taxon>Eukaryota</taxon>
        <taxon>Viridiplantae</taxon>
        <taxon>Streptophyta</taxon>
        <taxon>Embryophyta</taxon>
        <taxon>Tracheophyta</taxon>
        <taxon>Spermatophyta</taxon>
        <taxon>Magnoliopsida</taxon>
        <taxon>eudicotyledons</taxon>
        <taxon>Gunneridae</taxon>
        <taxon>Pentapetalae</taxon>
        <taxon>rosids</taxon>
        <taxon>fabids</taxon>
        <taxon>Fabales</taxon>
        <taxon>Fabaceae</taxon>
        <taxon>Papilionoideae</taxon>
        <taxon>50 kb inversion clade</taxon>
        <taxon>NPAAA clade</taxon>
        <taxon>Hologalegina</taxon>
        <taxon>IRL clade</taxon>
        <taxon>Fabeae</taxon>
        <taxon>Vicia</taxon>
    </lineage>
</organism>
<dbReference type="Pfam" id="PF20522">
    <property type="entry name" value="DUF6737"/>
    <property type="match status" value="1"/>
</dbReference>
<proteinExistence type="predicted"/>
<evidence type="ECO:0000313" key="3">
    <source>
        <dbReference type="EMBL" id="CAI8587849.1"/>
    </source>
</evidence>
<accession>A0AAV0YPP7</accession>
<gene>
    <name evidence="3" type="ORF">VFH_I319600</name>
</gene>
<keyword evidence="1" id="KW-1133">Transmembrane helix</keyword>
<dbReference type="PANTHER" id="PTHR36046:SF1">
    <property type="entry name" value="DUF6737 DOMAIN-CONTAINING PROTEIN"/>
    <property type="match status" value="1"/>
</dbReference>
<dbReference type="EMBL" id="OX451736">
    <property type="protein sequence ID" value="CAI8587849.1"/>
    <property type="molecule type" value="Genomic_DNA"/>
</dbReference>
<dbReference type="SUPFAM" id="SSF53633">
    <property type="entry name" value="Carbamate kinase-like"/>
    <property type="match status" value="1"/>
</dbReference>
<keyword evidence="1" id="KW-0812">Transmembrane</keyword>
<feature type="transmembrane region" description="Helical" evidence="1">
    <location>
        <begin position="35"/>
        <end position="64"/>
    </location>
</feature>
<dbReference type="AlphaFoldDB" id="A0AAV0YPP7"/>
<keyword evidence="4" id="KW-1185">Reference proteome</keyword>
<keyword evidence="1" id="KW-0472">Membrane</keyword>
<evidence type="ECO:0000256" key="1">
    <source>
        <dbReference type="SAM" id="Phobius"/>
    </source>
</evidence>
<dbReference type="InterPro" id="IPR046625">
    <property type="entry name" value="DUF6737"/>
</dbReference>
<dbReference type="Gene3D" id="3.40.1160.10">
    <property type="entry name" value="Acetylglutamate kinase-like"/>
    <property type="match status" value="1"/>
</dbReference>
<feature type="domain" description="DUF6737" evidence="2">
    <location>
        <begin position="14"/>
        <end position="70"/>
    </location>
</feature>
<reference evidence="3 4" key="1">
    <citation type="submission" date="2023-01" db="EMBL/GenBank/DDBJ databases">
        <authorList>
            <person name="Kreplak J."/>
        </authorList>
    </citation>
    <scope>NUCLEOTIDE SEQUENCE [LARGE SCALE GENOMIC DNA]</scope>
</reference>
<name>A0AAV0YPP7_VICFA</name>
<dbReference type="Proteomes" id="UP001157006">
    <property type="component" value="Chromosome 1L"/>
</dbReference>
<evidence type="ECO:0000259" key="2">
    <source>
        <dbReference type="Pfam" id="PF20522"/>
    </source>
</evidence>
<sequence>MDGYLNNLSLEYESVWDTKPAWCQPWTIALTGVSIVAISWLVFQSVVVTSAISLLIFAWWYIFLYSYPKAYSAMIAERRERITDGVEDTYGHTAASLRCTEINAEVVLKVTNVDGVFDDDPKHNPLLFTTQQLHPPSIIITFTFCQRKNATSPIINNPSQPLALTHSASFCYPHAVPKFLTSFSTNHIAIPLQFRPSPSFSPPSTFF</sequence>